<comment type="similarity">
    <text evidence="3">Belongs to the PIGS family.</text>
</comment>
<comment type="caution">
    <text evidence="10">The sequence shown here is derived from an EMBL/GenBank/DDBJ whole genome shotgun (WGS) entry which is preliminary data.</text>
</comment>
<keyword evidence="8" id="KW-0472">Membrane</keyword>
<sequence>MLIYALTICSSREQDDWCSTEVQPSKSQRAAIEGRKLFYPLEKTSAPSLAETPTSLLTPAKDHQVAQYSPRYRLAFTLLNEDSSGGQVADSWDVLNAISHHITPLTLVLSILHNFTIESQVQFYAPLAFEPQKVPEDGTHGLTPKQLTVFINSAKWTLS</sequence>
<evidence type="ECO:0000256" key="1">
    <source>
        <dbReference type="ARBA" id="ARBA00004477"/>
    </source>
</evidence>
<evidence type="ECO:0000256" key="3">
    <source>
        <dbReference type="ARBA" id="ARBA00005316"/>
    </source>
</evidence>
<comment type="pathway">
    <text evidence="2">Glycolipid biosynthesis; glycosylphosphatidylinositol-anchor biosynthesis.</text>
</comment>
<gene>
    <name evidence="10" type="primary">GPI17_2</name>
    <name evidence="10" type="ORF">V5O48_017942</name>
</gene>
<accession>A0ABR3EMK6</accession>
<dbReference type="InterPro" id="IPR019540">
    <property type="entry name" value="PtdIno-glycan_biosynth_class_S"/>
</dbReference>
<protein>
    <submittedName>
        <fullName evidence="10">GPI transamidase component</fullName>
    </submittedName>
</protein>
<keyword evidence="11" id="KW-1185">Reference proteome</keyword>
<reference evidence="10 11" key="1">
    <citation type="submission" date="2024-02" db="EMBL/GenBank/DDBJ databases">
        <title>A draft genome for the cacao thread blight pathogen Marasmius crinis-equi.</title>
        <authorList>
            <person name="Cohen S.P."/>
            <person name="Baruah I.K."/>
            <person name="Amoako-Attah I."/>
            <person name="Bukari Y."/>
            <person name="Meinhardt L.W."/>
            <person name="Bailey B.A."/>
        </authorList>
    </citation>
    <scope>NUCLEOTIDE SEQUENCE [LARGE SCALE GENOMIC DNA]</scope>
    <source>
        <strain evidence="10 11">GH-76</strain>
    </source>
</reference>
<keyword evidence="4" id="KW-0337">GPI-anchor biosynthesis</keyword>
<evidence type="ECO:0000313" key="11">
    <source>
        <dbReference type="Proteomes" id="UP001465976"/>
    </source>
</evidence>
<evidence type="ECO:0000313" key="10">
    <source>
        <dbReference type="EMBL" id="KAL0564114.1"/>
    </source>
</evidence>
<organism evidence="10 11">
    <name type="scientific">Marasmius crinis-equi</name>
    <dbReference type="NCBI Taxonomy" id="585013"/>
    <lineage>
        <taxon>Eukaryota</taxon>
        <taxon>Fungi</taxon>
        <taxon>Dikarya</taxon>
        <taxon>Basidiomycota</taxon>
        <taxon>Agaricomycotina</taxon>
        <taxon>Agaricomycetes</taxon>
        <taxon>Agaricomycetidae</taxon>
        <taxon>Agaricales</taxon>
        <taxon>Marasmiineae</taxon>
        <taxon>Marasmiaceae</taxon>
        <taxon>Marasmius</taxon>
    </lineage>
</organism>
<keyword evidence="7" id="KW-1133">Transmembrane helix</keyword>
<dbReference type="PANTHER" id="PTHR21072:SF13">
    <property type="entry name" value="GPI TRANSAMIDASE COMPONENT PIG-S"/>
    <property type="match status" value="1"/>
</dbReference>
<evidence type="ECO:0000256" key="2">
    <source>
        <dbReference type="ARBA" id="ARBA00004687"/>
    </source>
</evidence>
<comment type="subcellular location">
    <subcellularLocation>
        <location evidence="1">Endoplasmic reticulum membrane</location>
        <topology evidence="1">Multi-pass membrane protein</topology>
    </subcellularLocation>
</comment>
<dbReference type="PANTHER" id="PTHR21072">
    <property type="entry name" value="GPI TRANSAMIDASE COMPONENT PIG-S"/>
    <property type="match status" value="1"/>
</dbReference>
<evidence type="ECO:0000256" key="4">
    <source>
        <dbReference type="ARBA" id="ARBA00022502"/>
    </source>
</evidence>
<name>A0ABR3EMK6_9AGAR</name>
<evidence type="ECO:0000256" key="6">
    <source>
        <dbReference type="ARBA" id="ARBA00022824"/>
    </source>
</evidence>
<proteinExistence type="inferred from homology"/>
<evidence type="ECO:0000256" key="7">
    <source>
        <dbReference type="ARBA" id="ARBA00022989"/>
    </source>
</evidence>
<dbReference type="Proteomes" id="UP001465976">
    <property type="component" value="Unassembled WGS sequence"/>
</dbReference>
<evidence type="ECO:0000256" key="8">
    <source>
        <dbReference type="ARBA" id="ARBA00023136"/>
    </source>
</evidence>
<evidence type="ECO:0000256" key="9">
    <source>
        <dbReference type="ARBA" id="ARBA00023180"/>
    </source>
</evidence>
<dbReference type="EMBL" id="JBAHYK010002974">
    <property type="protein sequence ID" value="KAL0564114.1"/>
    <property type="molecule type" value="Genomic_DNA"/>
</dbReference>
<keyword evidence="5" id="KW-0812">Transmembrane</keyword>
<keyword evidence="9" id="KW-0325">Glycoprotein</keyword>
<evidence type="ECO:0000256" key="5">
    <source>
        <dbReference type="ARBA" id="ARBA00022692"/>
    </source>
</evidence>
<keyword evidence="6" id="KW-0256">Endoplasmic reticulum</keyword>
<dbReference type="Pfam" id="PF10510">
    <property type="entry name" value="PIG-S"/>
    <property type="match status" value="1"/>
</dbReference>